<dbReference type="InterPro" id="IPR006016">
    <property type="entry name" value="UspA"/>
</dbReference>
<organism evidence="3 4">
    <name type="scientific">Noviherbaspirillum cavernae</name>
    <dbReference type="NCBI Taxonomy" id="2320862"/>
    <lineage>
        <taxon>Bacteria</taxon>
        <taxon>Pseudomonadati</taxon>
        <taxon>Pseudomonadota</taxon>
        <taxon>Betaproteobacteria</taxon>
        <taxon>Burkholderiales</taxon>
        <taxon>Oxalobacteraceae</taxon>
        <taxon>Noviherbaspirillum</taxon>
    </lineage>
</organism>
<evidence type="ECO:0000256" key="1">
    <source>
        <dbReference type="ARBA" id="ARBA00008791"/>
    </source>
</evidence>
<dbReference type="SUPFAM" id="SSF52402">
    <property type="entry name" value="Adenine nucleotide alpha hydrolases-like"/>
    <property type="match status" value="1"/>
</dbReference>
<name>A0A418WWW8_9BURK</name>
<reference evidence="3 4" key="1">
    <citation type="submission" date="2018-09" db="EMBL/GenBank/DDBJ databases">
        <authorList>
            <person name="Zhu H."/>
        </authorList>
    </citation>
    <scope>NUCLEOTIDE SEQUENCE [LARGE SCALE GENOMIC DNA]</scope>
    <source>
        <strain evidence="3 4">K2R10-39</strain>
    </source>
</reference>
<accession>A0A418WWW8</accession>
<dbReference type="EMBL" id="QYUN01000002">
    <property type="protein sequence ID" value="RJG04677.1"/>
    <property type="molecule type" value="Genomic_DNA"/>
</dbReference>
<dbReference type="Gene3D" id="3.40.50.620">
    <property type="entry name" value="HUPs"/>
    <property type="match status" value="1"/>
</dbReference>
<keyword evidence="4" id="KW-1185">Reference proteome</keyword>
<dbReference type="RefSeq" id="WP_119735727.1">
    <property type="nucleotide sequence ID" value="NZ_QYUN01000002.1"/>
</dbReference>
<sequence length="151" mass="16309">MYRKILVAYNGTPESRLALNECIRLAPGSSADIHLLAVIIPPPIMLAGDFVAAAIPSPEEERAERQAMEQVLASGRALLAEAGLSVVTHLEIGEPADVIADIVNKLGTELVIVGHSRHKPFALRWWRGSMDAILVEKIRCSVLVAADPNRS</sequence>
<dbReference type="CDD" id="cd00293">
    <property type="entry name" value="USP-like"/>
    <property type="match status" value="1"/>
</dbReference>
<dbReference type="PANTHER" id="PTHR46268:SF15">
    <property type="entry name" value="UNIVERSAL STRESS PROTEIN HP_0031"/>
    <property type="match status" value="1"/>
</dbReference>
<feature type="domain" description="UspA" evidence="2">
    <location>
        <begin position="1"/>
        <end position="144"/>
    </location>
</feature>
<dbReference type="AlphaFoldDB" id="A0A418WWW8"/>
<dbReference type="Proteomes" id="UP000285190">
    <property type="component" value="Unassembled WGS sequence"/>
</dbReference>
<dbReference type="OrthoDB" id="8564780at2"/>
<comment type="similarity">
    <text evidence="1">Belongs to the universal stress protein A family.</text>
</comment>
<gene>
    <name evidence="3" type="ORF">D3870_00365</name>
</gene>
<evidence type="ECO:0000313" key="4">
    <source>
        <dbReference type="Proteomes" id="UP000285190"/>
    </source>
</evidence>
<dbReference type="InterPro" id="IPR014729">
    <property type="entry name" value="Rossmann-like_a/b/a_fold"/>
</dbReference>
<proteinExistence type="inferred from homology"/>
<protein>
    <submittedName>
        <fullName evidence="3">Universal stress protein</fullName>
    </submittedName>
</protein>
<dbReference type="Pfam" id="PF00582">
    <property type="entry name" value="Usp"/>
    <property type="match status" value="1"/>
</dbReference>
<comment type="caution">
    <text evidence="3">The sequence shown here is derived from an EMBL/GenBank/DDBJ whole genome shotgun (WGS) entry which is preliminary data.</text>
</comment>
<evidence type="ECO:0000313" key="3">
    <source>
        <dbReference type="EMBL" id="RJG04677.1"/>
    </source>
</evidence>
<dbReference type="PANTHER" id="PTHR46268">
    <property type="entry name" value="STRESS RESPONSE PROTEIN NHAX"/>
    <property type="match status" value="1"/>
</dbReference>
<evidence type="ECO:0000259" key="2">
    <source>
        <dbReference type="Pfam" id="PF00582"/>
    </source>
</evidence>